<feature type="region of interest" description="Disordered" evidence="1">
    <location>
        <begin position="169"/>
        <end position="190"/>
    </location>
</feature>
<reference evidence="2" key="1">
    <citation type="submission" date="2021-02" db="EMBL/GenBank/DDBJ databases">
        <authorList>
            <person name="Nowell W R."/>
        </authorList>
    </citation>
    <scope>NUCLEOTIDE SEQUENCE</scope>
</reference>
<comment type="caution">
    <text evidence="2">The sequence shown here is derived from an EMBL/GenBank/DDBJ whole genome shotgun (WGS) entry which is preliminary data.</text>
</comment>
<accession>A0A818ZXI4</accession>
<evidence type="ECO:0000313" key="2">
    <source>
        <dbReference type="EMBL" id="CAF3775919.1"/>
    </source>
</evidence>
<dbReference type="AlphaFoldDB" id="A0A818ZXI4"/>
<feature type="region of interest" description="Disordered" evidence="1">
    <location>
        <begin position="239"/>
        <end position="262"/>
    </location>
</feature>
<protein>
    <submittedName>
        <fullName evidence="2">Uncharacterized protein</fullName>
    </submittedName>
</protein>
<evidence type="ECO:0000313" key="3">
    <source>
        <dbReference type="Proteomes" id="UP000663836"/>
    </source>
</evidence>
<dbReference type="EMBL" id="CAJOBD010001227">
    <property type="protein sequence ID" value="CAF3775919.1"/>
    <property type="molecule type" value="Genomic_DNA"/>
</dbReference>
<gene>
    <name evidence="2" type="ORF">JBS370_LOCUS13956</name>
</gene>
<dbReference type="Proteomes" id="UP000663836">
    <property type="component" value="Unassembled WGS sequence"/>
</dbReference>
<organism evidence="2 3">
    <name type="scientific">Rotaria sordida</name>
    <dbReference type="NCBI Taxonomy" id="392033"/>
    <lineage>
        <taxon>Eukaryota</taxon>
        <taxon>Metazoa</taxon>
        <taxon>Spiralia</taxon>
        <taxon>Gnathifera</taxon>
        <taxon>Rotifera</taxon>
        <taxon>Eurotatoria</taxon>
        <taxon>Bdelloidea</taxon>
        <taxon>Philodinida</taxon>
        <taxon>Philodinidae</taxon>
        <taxon>Rotaria</taxon>
    </lineage>
</organism>
<evidence type="ECO:0000256" key="1">
    <source>
        <dbReference type="SAM" id="MobiDB-lite"/>
    </source>
</evidence>
<proteinExistence type="predicted"/>
<feature type="compositionally biased region" description="Low complexity" evidence="1">
    <location>
        <begin position="241"/>
        <end position="262"/>
    </location>
</feature>
<sequence>MSHRIDLAEAHLHISITMLIKNQPIAPLETIYEESGSFIASNVDIGRQLNNHPCINETFGGLISARSIPTVDIQRQRTLENQQKPPIEVRFRDGSKRFIHPASTKTTAMIMNRRKILDSSQNNLSSNNISNSNYQQIFNTNFHRKHHQSKAPLVITIITADDLNQAGITPTISSSSDDSERSTIAHSMSKSSIDTVLTVQDIRRGAIERLPPASLQSSISTVVNSPNISLNSPATLVQHSQQQQNVNNNRLSSASSQTSFSSTNESSVASIQLSTNSGSKTFVSSLQIPLINNENKRNLTMNSNFSNINSSSKQLTNETVNHPNATLLPGGGSRSAFRPFHKLVGYNQQSVSITSQAPLIVNGRPNNSPQQQDIASYVQLSHEKNPSISSSNLTKVSYQLPSTTTNSLVTKRSYDSTILQSTVSDTTSTTNINSLIQMNSSNCQNQSLPLSISTANNTDDSLTVPNLINISNDSGQTFSLTVNSNAKWYNVTSNSLNELPHLSTKYSRIPIRLTLPVVTPTHNQKLVTKHDRALENRLLNAGLSPETVALYERILNIAENPQPSKLSSPVIIQQYQKKNFI</sequence>
<name>A0A818ZXI4_9BILA</name>